<dbReference type="InterPro" id="IPR050707">
    <property type="entry name" value="HTH_MetabolicPath_Reg"/>
</dbReference>
<keyword evidence="2 6" id="KW-0238">DNA-binding</keyword>
<dbReference type="SUPFAM" id="SSF55781">
    <property type="entry name" value="GAF domain-like"/>
    <property type="match status" value="1"/>
</dbReference>
<dbReference type="InterPro" id="IPR036388">
    <property type="entry name" value="WH-like_DNA-bd_sf"/>
</dbReference>
<keyword evidence="7" id="KW-1185">Reference proteome</keyword>
<gene>
    <name evidence="6" type="primary">mhpR</name>
    <name evidence="6" type="ORF">E1H14_02760</name>
</gene>
<dbReference type="SMART" id="SM00346">
    <property type="entry name" value="HTH_ICLR"/>
    <property type="match status" value="1"/>
</dbReference>
<evidence type="ECO:0000256" key="2">
    <source>
        <dbReference type="ARBA" id="ARBA00023125"/>
    </source>
</evidence>
<dbReference type="AlphaFoldDB" id="A0A5A9W619"/>
<evidence type="ECO:0000259" key="4">
    <source>
        <dbReference type="PROSITE" id="PS51077"/>
    </source>
</evidence>
<evidence type="ECO:0000313" key="7">
    <source>
        <dbReference type="Proteomes" id="UP000325302"/>
    </source>
</evidence>
<accession>A0A5A9W619</accession>
<dbReference type="NCBIfam" id="NF007341">
    <property type="entry name" value="PRK09834.1-3"/>
    <property type="match status" value="1"/>
</dbReference>
<dbReference type="SMART" id="SM00347">
    <property type="entry name" value="HTH_MARR"/>
    <property type="match status" value="1"/>
</dbReference>
<reference evidence="6 7" key="1">
    <citation type="submission" date="2019-03" db="EMBL/GenBank/DDBJ databases">
        <title>Nitrincola sp. nov. isolated from an Indian soda lake.</title>
        <authorList>
            <person name="Joshi A."/>
            <person name="Thite S.V."/>
            <person name="Joseph N."/>
            <person name="Dhotre D."/>
            <person name="Moorthy M."/>
            <person name="Shouche Y.S."/>
        </authorList>
    </citation>
    <scope>NUCLEOTIDE SEQUENCE [LARGE SCALE GENOMIC DNA]</scope>
    <source>
        <strain evidence="6 7">MEB193</strain>
    </source>
</reference>
<name>A0A5A9W619_9GAMM</name>
<dbReference type="InterPro" id="IPR014757">
    <property type="entry name" value="Tscrpt_reg_IclR_C"/>
</dbReference>
<proteinExistence type="predicted"/>
<dbReference type="InterPro" id="IPR036390">
    <property type="entry name" value="WH_DNA-bd_sf"/>
</dbReference>
<dbReference type="GO" id="GO:0003677">
    <property type="term" value="F:DNA binding"/>
    <property type="evidence" value="ECO:0007669"/>
    <property type="project" value="UniProtKB-KW"/>
</dbReference>
<dbReference type="PANTHER" id="PTHR30136">
    <property type="entry name" value="HELIX-TURN-HELIX TRANSCRIPTIONAL REGULATOR, ICLR FAMILY"/>
    <property type="match status" value="1"/>
</dbReference>
<dbReference type="GO" id="GO:0045892">
    <property type="term" value="P:negative regulation of DNA-templated transcription"/>
    <property type="evidence" value="ECO:0007669"/>
    <property type="project" value="TreeGrafter"/>
</dbReference>
<dbReference type="InterPro" id="IPR000835">
    <property type="entry name" value="HTH_MarR-typ"/>
</dbReference>
<protein>
    <submittedName>
        <fullName evidence="6">DNA-binding transcriptional activator MhpR</fullName>
    </submittedName>
</protein>
<comment type="caution">
    <text evidence="6">The sequence shown here is derived from an EMBL/GenBank/DDBJ whole genome shotgun (WGS) entry which is preliminary data.</text>
</comment>
<feature type="domain" description="HTH iclR-type" evidence="4">
    <location>
        <begin position="19"/>
        <end position="81"/>
    </location>
</feature>
<dbReference type="Pfam" id="PF01614">
    <property type="entry name" value="IclR_C"/>
    <property type="match status" value="1"/>
</dbReference>
<dbReference type="Gene3D" id="1.10.10.10">
    <property type="entry name" value="Winged helix-like DNA-binding domain superfamily/Winged helix DNA-binding domain"/>
    <property type="match status" value="1"/>
</dbReference>
<feature type="domain" description="IclR-ED" evidence="5">
    <location>
        <begin position="82"/>
        <end position="269"/>
    </location>
</feature>
<keyword evidence="1" id="KW-0805">Transcription regulation</keyword>
<dbReference type="RefSeq" id="WP_149389940.1">
    <property type="nucleotide sequence ID" value="NZ_SMRS01000002.1"/>
</dbReference>
<dbReference type="GO" id="GO:0003700">
    <property type="term" value="F:DNA-binding transcription factor activity"/>
    <property type="evidence" value="ECO:0007669"/>
    <property type="project" value="InterPro"/>
</dbReference>
<dbReference type="PROSITE" id="PS51077">
    <property type="entry name" value="HTH_ICLR"/>
    <property type="match status" value="1"/>
</dbReference>
<dbReference type="EMBL" id="SMRS01000002">
    <property type="protein sequence ID" value="KAA0875635.1"/>
    <property type="molecule type" value="Genomic_DNA"/>
</dbReference>
<keyword evidence="3" id="KW-0804">Transcription</keyword>
<evidence type="ECO:0000256" key="1">
    <source>
        <dbReference type="ARBA" id="ARBA00023015"/>
    </source>
</evidence>
<dbReference type="Proteomes" id="UP000325302">
    <property type="component" value="Unassembled WGS sequence"/>
</dbReference>
<evidence type="ECO:0000259" key="5">
    <source>
        <dbReference type="PROSITE" id="PS51078"/>
    </source>
</evidence>
<sequence length="272" mass="31158">MHRPSPETETSKDTEYKTVRGLTRGLLLLNTLNRQDGGCSSSELARLTGLHRTTVRRLLETLQDEGYVRRSRSDDRYQLTLKVRELSEGFRDEQWISALAAPLLADLLPEVVWPTDLCTLDVDAMVVRETTHRFSRLSFHRSMVGRRLPILFTAAGRAYLAFCPEAERQALLELLASRQDRQGELARDPEYVARILLQTRQRGYGSNYSEWDEEQKIAAIALPIFREEKVVGVLNLVYIAKAMLPEEAARKHLAKMRETVEKIESHFTTTNT</sequence>
<evidence type="ECO:0000256" key="3">
    <source>
        <dbReference type="ARBA" id="ARBA00023163"/>
    </source>
</evidence>
<dbReference type="Gene3D" id="3.30.450.40">
    <property type="match status" value="1"/>
</dbReference>
<dbReference type="InterPro" id="IPR029016">
    <property type="entry name" value="GAF-like_dom_sf"/>
</dbReference>
<dbReference type="PROSITE" id="PS51078">
    <property type="entry name" value="ICLR_ED"/>
    <property type="match status" value="1"/>
</dbReference>
<dbReference type="PANTHER" id="PTHR30136:SF23">
    <property type="entry name" value="DNA-BINDING TRANSCRIPTIONAL ACTIVATOR MHPR"/>
    <property type="match status" value="1"/>
</dbReference>
<dbReference type="SUPFAM" id="SSF46785">
    <property type="entry name" value="Winged helix' DNA-binding domain"/>
    <property type="match status" value="1"/>
</dbReference>
<dbReference type="OrthoDB" id="9807558at2"/>
<dbReference type="Pfam" id="PF09339">
    <property type="entry name" value="HTH_IclR"/>
    <property type="match status" value="1"/>
</dbReference>
<dbReference type="InterPro" id="IPR005471">
    <property type="entry name" value="Tscrpt_reg_IclR_N"/>
</dbReference>
<organism evidence="6 7">
    <name type="scientific">Nitrincola tapanii</name>
    <dbReference type="NCBI Taxonomy" id="1708751"/>
    <lineage>
        <taxon>Bacteria</taxon>
        <taxon>Pseudomonadati</taxon>
        <taxon>Pseudomonadota</taxon>
        <taxon>Gammaproteobacteria</taxon>
        <taxon>Oceanospirillales</taxon>
        <taxon>Oceanospirillaceae</taxon>
        <taxon>Nitrincola</taxon>
    </lineage>
</organism>
<evidence type="ECO:0000313" key="6">
    <source>
        <dbReference type="EMBL" id="KAA0875635.1"/>
    </source>
</evidence>